<organism evidence="2 3">
    <name type="scientific">Streptomyces viridochromogenes Tue57</name>
    <dbReference type="NCBI Taxonomy" id="1160705"/>
    <lineage>
        <taxon>Bacteria</taxon>
        <taxon>Bacillati</taxon>
        <taxon>Actinomycetota</taxon>
        <taxon>Actinomycetes</taxon>
        <taxon>Kitasatosporales</taxon>
        <taxon>Streptomycetaceae</taxon>
        <taxon>Streptomyces</taxon>
    </lineage>
</organism>
<name>L8P4D8_STRVR</name>
<feature type="transmembrane region" description="Helical" evidence="1">
    <location>
        <begin position="33"/>
        <end position="49"/>
    </location>
</feature>
<sequence length="191" mass="20006">MAEGLAVAVVATVLVIGAGVYGTLAGPAALRDGAGSVVCTLALALYLTFVRANRALVGAVVLTSMALSVLTPRVTAEIALTERGHRQDVLVTAVLAEQPSLGRSSTPRCSYAWQNGKPVSVAIRRACRATTAVGERITVMVDPKGVLSPRAVGHFRLGRLWVTVGLALLFPLLCFVAVQRSYGLTLVAKRQ</sequence>
<dbReference type="PATRIC" id="fig|1160705.3.peg.7967"/>
<gene>
    <name evidence="2" type="ORF">STVIR_8063</name>
</gene>
<keyword evidence="1" id="KW-0812">Transmembrane</keyword>
<dbReference type="AlphaFoldDB" id="L8P4D8"/>
<accession>L8P4D8</accession>
<dbReference type="Proteomes" id="UP000011205">
    <property type="component" value="Unassembled WGS sequence"/>
</dbReference>
<evidence type="ECO:0000256" key="1">
    <source>
        <dbReference type="SAM" id="Phobius"/>
    </source>
</evidence>
<evidence type="ECO:0000313" key="3">
    <source>
        <dbReference type="Proteomes" id="UP000011205"/>
    </source>
</evidence>
<dbReference type="RefSeq" id="WP_004003527.1">
    <property type="nucleotide sequence ID" value="NZ_AMLP01000255.1"/>
</dbReference>
<proteinExistence type="predicted"/>
<evidence type="ECO:0000313" key="2">
    <source>
        <dbReference type="EMBL" id="ELS50993.1"/>
    </source>
</evidence>
<feature type="transmembrane region" description="Helical" evidence="1">
    <location>
        <begin position="160"/>
        <end position="178"/>
    </location>
</feature>
<dbReference type="EMBL" id="AMLP01000255">
    <property type="protein sequence ID" value="ELS50993.1"/>
    <property type="molecule type" value="Genomic_DNA"/>
</dbReference>
<comment type="caution">
    <text evidence="2">The sequence shown here is derived from an EMBL/GenBank/DDBJ whole genome shotgun (WGS) entry which is preliminary data.</text>
</comment>
<reference evidence="2 3" key="1">
    <citation type="journal article" date="2013" name="Genome Announc.">
        <title>Draft Genome Sequence of Streptomyces viridochromogenes Strain Tu57, Producer of Avilamycin.</title>
        <authorList>
            <person name="Gruning B.A."/>
            <person name="Erxleben A."/>
            <person name="Hahnlein A."/>
            <person name="Gunther S."/>
        </authorList>
    </citation>
    <scope>NUCLEOTIDE SEQUENCE [LARGE SCALE GENOMIC DNA]</scope>
    <source>
        <strain evidence="2 3">Tue57</strain>
    </source>
</reference>
<protein>
    <submittedName>
        <fullName evidence="2">Putative membrane protein</fullName>
    </submittedName>
</protein>
<keyword evidence="1" id="KW-1133">Transmembrane helix</keyword>
<feature type="transmembrane region" description="Helical" evidence="1">
    <location>
        <begin position="6"/>
        <end position="26"/>
    </location>
</feature>
<keyword evidence="1" id="KW-0472">Membrane</keyword>